<dbReference type="Pfam" id="PF06580">
    <property type="entry name" value="His_kinase"/>
    <property type="match status" value="1"/>
</dbReference>
<dbReference type="PANTHER" id="PTHR34220">
    <property type="entry name" value="SENSOR HISTIDINE KINASE YPDA"/>
    <property type="match status" value="1"/>
</dbReference>
<keyword evidence="4" id="KW-1185">Reference proteome</keyword>
<dbReference type="EMBL" id="JBHULV010000004">
    <property type="protein sequence ID" value="MFD2730226.1"/>
    <property type="molecule type" value="Genomic_DNA"/>
</dbReference>
<evidence type="ECO:0000256" key="1">
    <source>
        <dbReference type="SAM" id="Phobius"/>
    </source>
</evidence>
<evidence type="ECO:0000313" key="4">
    <source>
        <dbReference type="Proteomes" id="UP001597546"/>
    </source>
</evidence>
<accession>A0ABW5TLQ3</accession>
<dbReference type="InterPro" id="IPR050640">
    <property type="entry name" value="Bact_2-comp_sensor_kinase"/>
</dbReference>
<dbReference type="Proteomes" id="UP001597546">
    <property type="component" value="Unassembled WGS sequence"/>
</dbReference>
<comment type="caution">
    <text evidence="3">The sequence shown here is derived from an EMBL/GenBank/DDBJ whole genome shotgun (WGS) entry which is preliminary data.</text>
</comment>
<gene>
    <name evidence="3" type="ORF">ACFSSE_00765</name>
</gene>
<dbReference type="GO" id="GO:0004673">
    <property type="term" value="F:protein histidine kinase activity"/>
    <property type="evidence" value="ECO:0007669"/>
    <property type="project" value="UniProtKB-EC"/>
</dbReference>
<dbReference type="RefSeq" id="WP_379100648.1">
    <property type="nucleotide sequence ID" value="NZ_JBHULV010000004.1"/>
</dbReference>
<evidence type="ECO:0000313" key="3">
    <source>
        <dbReference type="EMBL" id="MFD2730226.1"/>
    </source>
</evidence>
<keyword evidence="3" id="KW-0808">Transferase</keyword>
<protein>
    <submittedName>
        <fullName evidence="3">Sensor histidine kinase</fullName>
        <ecNumber evidence="3">2.7.13.3</ecNumber>
    </submittedName>
</protein>
<dbReference type="InterPro" id="IPR010559">
    <property type="entry name" value="Sig_transdc_His_kin_internal"/>
</dbReference>
<dbReference type="EC" id="2.7.13.3" evidence="3"/>
<dbReference type="PANTHER" id="PTHR34220:SF7">
    <property type="entry name" value="SENSOR HISTIDINE KINASE YPDA"/>
    <property type="match status" value="1"/>
</dbReference>
<dbReference type="Gene3D" id="3.30.565.10">
    <property type="entry name" value="Histidine kinase-like ATPase, C-terminal domain"/>
    <property type="match status" value="1"/>
</dbReference>
<keyword evidence="1" id="KW-0812">Transmembrane</keyword>
<organism evidence="3 4">
    <name type="scientific">Pedobacter alpinus</name>
    <dbReference type="NCBI Taxonomy" id="1590643"/>
    <lineage>
        <taxon>Bacteria</taxon>
        <taxon>Pseudomonadati</taxon>
        <taxon>Bacteroidota</taxon>
        <taxon>Sphingobacteriia</taxon>
        <taxon>Sphingobacteriales</taxon>
        <taxon>Sphingobacteriaceae</taxon>
        <taxon>Pedobacter</taxon>
    </lineage>
</organism>
<keyword evidence="1" id="KW-1133">Transmembrane helix</keyword>
<feature type="transmembrane region" description="Helical" evidence="1">
    <location>
        <begin position="20"/>
        <end position="38"/>
    </location>
</feature>
<keyword evidence="3" id="KW-0418">Kinase</keyword>
<feature type="transmembrane region" description="Helical" evidence="1">
    <location>
        <begin position="82"/>
        <end position="102"/>
    </location>
</feature>
<proteinExistence type="predicted"/>
<keyword evidence="1" id="KW-0472">Membrane</keyword>
<sequence>MVNKEIMKVFSIKRYNLPLVGVNIVFWFMLIIQPFLFRYNGPSTTFSDNFFYRILFNNLVLAVIFYLNAYCFFPLYFKKRSWLTYLLFLVLTCVIAYFLMKYVSTDVFPSKRKWKKSPFTDIFAFFFILGISCSYRIIVDYFKTEKYASEKETENLKTELSFLRSQVSPHFMFNVLNNLVSLARKKSDKMEPALLQLSSLLRYMLYEGNQGKIALNQELNYIKGYIDLQKLRFGDDVEIDFTVNGEVDGFMLEPMILIPFVENAFKHGMGTLESPKILISLLVENNTLTFEVENEIAPIGESKDDSSGIGLINTKRRLTLLYKNSHWLTVNSENQKYKVQLKLKMHD</sequence>
<dbReference type="SUPFAM" id="SSF55874">
    <property type="entry name" value="ATPase domain of HSP90 chaperone/DNA topoisomerase II/histidine kinase"/>
    <property type="match status" value="1"/>
</dbReference>
<name>A0ABW5TLQ3_9SPHI</name>
<reference evidence="4" key="1">
    <citation type="journal article" date="2019" name="Int. J. Syst. Evol. Microbiol.">
        <title>The Global Catalogue of Microorganisms (GCM) 10K type strain sequencing project: providing services to taxonomists for standard genome sequencing and annotation.</title>
        <authorList>
            <consortium name="The Broad Institute Genomics Platform"/>
            <consortium name="The Broad Institute Genome Sequencing Center for Infectious Disease"/>
            <person name="Wu L."/>
            <person name="Ma J."/>
        </authorList>
    </citation>
    <scope>NUCLEOTIDE SEQUENCE [LARGE SCALE GENOMIC DNA]</scope>
    <source>
        <strain evidence="4">KCTC 42456</strain>
    </source>
</reference>
<feature type="domain" description="Signal transduction histidine kinase internal region" evidence="2">
    <location>
        <begin position="159"/>
        <end position="236"/>
    </location>
</feature>
<feature type="transmembrane region" description="Helical" evidence="1">
    <location>
        <begin position="50"/>
        <end position="70"/>
    </location>
</feature>
<dbReference type="InterPro" id="IPR036890">
    <property type="entry name" value="HATPase_C_sf"/>
</dbReference>
<evidence type="ECO:0000259" key="2">
    <source>
        <dbReference type="Pfam" id="PF06580"/>
    </source>
</evidence>
<feature type="transmembrane region" description="Helical" evidence="1">
    <location>
        <begin position="122"/>
        <end position="142"/>
    </location>
</feature>